<accession>A0A9W4J796</accession>
<feature type="transmembrane region" description="Helical" evidence="6">
    <location>
        <begin position="81"/>
        <end position="101"/>
    </location>
</feature>
<feature type="transmembrane region" description="Helical" evidence="6">
    <location>
        <begin position="145"/>
        <end position="162"/>
    </location>
</feature>
<evidence type="ECO:0000256" key="6">
    <source>
        <dbReference type="SAM" id="Phobius"/>
    </source>
</evidence>
<dbReference type="EMBL" id="CAJVPD010000232">
    <property type="protein sequence ID" value="CAG8376387.1"/>
    <property type="molecule type" value="Genomic_DNA"/>
</dbReference>
<reference evidence="8" key="1">
    <citation type="submission" date="2021-07" db="EMBL/GenBank/DDBJ databases">
        <authorList>
            <person name="Branca A.L. A."/>
        </authorList>
    </citation>
    <scope>NUCLEOTIDE SEQUENCE</scope>
</reference>
<name>A0A9W4J796_9EURO</name>
<feature type="transmembrane region" description="Helical" evidence="6">
    <location>
        <begin position="204"/>
        <end position="226"/>
    </location>
</feature>
<dbReference type="AlphaFoldDB" id="A0A9W4J796"/>
<keyword evidence="2 6" id="KW-0812">Transmembrane</keyword>
<feature type="transmembrane region" description="Helical" evidence="6">
    <location>
        <begin position="174"/>
        <end position="192"/>
    </location>
</feature>
<evidence type="ECO:0000313" key="9">
    <source>
        <dbReference type="Proteomes" id="UP001152592"/>
    </source>
</evidence>
<evidence type="ECO:0000313" key="8">
    <source>
        <dbReference type="EMBL" id="CAG8376387.1"/>
    </source>
</evidence>
<evidence type="ECO:0000256" key="2">
    <source>
        <dbReference type="ARBA" id="ARBA00022692"/>
    </source>
</evidence>
<dbReference type="OrthoDB" id="191139at2759"/>
<keyword evidence="3 6" id="KW-1133">Transmembrane helix</keyword>
<evidence type="ECO:0000259" key="7">
    <source>
        <dbReference type="PROSITE" id="PS50850"/>
    </source>
</evidence>
<evidence type="ECO:0000256" key="3">
    <source>
        <dbReference type="ARBA" id="ARBA00022989"/>
    </source>
</evidence>
<comment type="subcellular location">
    <subcellularLocation>
        <location evidence="1">Membrane</location>
        <topology evidence="1">Multi-pass membrane protein</topology>
    </subcellularLocation>
</comment>
<dbReference type="PANTHER" id="PTHR23502:SF59">
    <property type="entry name" value="MULTIDRUG TRANSPORTER, PUTATIVE (AFU_ORTHOLOGUE AFUA_1G10370)-RELATED"/>
    <property type="match status" value="1"/>
</dbReference>
<organism evidence="8 9">
    <name type="scientific">Penicillium salamii</name>
    <dbReference type="NCBI Taxonomy" id="1612424"/>
    <lineage>
        <taxon>Eukaryota</taxon>
        <taxon>Fungi</taxon>
        <taxon>Dikarya</taxon>
        <taxon>Ascomycota</taxon>
        <taxon>Pezizomycotina</taxon>
        <taxon>Eurotiomycetes</taxon>
        <taxon>Eurotiomycetidae</taxon>
        <taxon>Eurotiales</taxon>
        <taxon>Aspergillaceae</taxon>
        <taxon>Penicillium</taxon>
    </lineage>
</organism>
<gene>
    <name evidence="8" type="ORF">PSALAMII_LOCUS5203</name>
</gene>
<sequence>MQDLERAEPEKTAEPRGTEQSFPRQSFISKIRLRLPGQAALFTHPMGHLKSNDETIVDFDGPDDLYCPINWSFRKKALTTILYGLSTMGATWASSIYSPAIPDIMNEFLIGEITATLGTSLLLYGFELGPVLWAPLSELYGRKKMVFVPYFISAIFSFATAVSKDIQTVMITRFFAGFFGGAPITNVGGVLADIWSPEQRGAAMAVYGMALVGGPVLGPIAGGAIVDSHLGWRWTEYVSRLRAFSLICTALC</sequence>
<dbReference type="InterPro" id="IPR036259">
    <property type="entry name" value="MFS_trans_sf"/>
</dbReference>
<dbReference type="Gene3D" id="1.20.1250.20">
    <property type="entry name" value="MFS general substrate transporter like domains"/>
    <property type="match status" value="1"/>
</dbReference>
<feature type="compositionally biased region" description="Basic and acidic residues" evidence="5">
    <location>
        <begin position="1"/>
        <end position="17"/>
    </location>
</feature>
<feature type="domain" description="Major facilitator superfamily (MFS) profile" evidence="7">
    <location>
        <begin position="79"/>
        <end position="252"/>
    </location>
</feature>
<dbReference type="InterPro" id="IPR011701">
    <property type="entry name" value="MFS"/>
</dbReference>
<dbReference type="InterPro" id="IPR020846">
    <property type="entry name" value="MFS_dom"/>
</dbReference>
<evidence type="ECO:0000256" key="1">
    <source>
        <dbReference type="ARBA" id="ARBA00004141"/>
    </source>
</evidence>
<dbReference type="PANTHER" id="PTHR23502">
    <property type="entry name" value="MAJOR FACILITATOR SUPERFAMILY"/>
    <property type="match status" value="1"/>
</dbReference>
<feature type="region of interest" description="Disordered" evidence="5">
    <location>
        <begin position="1"/>
        <end position="22"/>
    </location>
</feature>
<comment type="caution">
    <text evidence="8">The sequence shown here is derived from an EMBL/GenBank/DDBJ whole genome shotgun (WGS) entry which is preliminary data.</text>
</comment>
<dbReference type="Pfam" id="PF07690">
    <property type="entry name" value="MFS_1"/>
    <property type="match status" value="1"/>
</dbReference>
<dbReference type="GO" id="GO:0005886">
    <property type="term" value="C:plasma membrane"/>
    <property type="evidence" value="ECO:0007669"/>
    <property type="project" value="TreeGrafter"/>
</dbReference>
<evidence type="ECO:0000256" key="4">
    <source>
        <dbReference type="ARBA" id="ARBA00023136"/>
    </source>
</evidence>
<feature type="transmembrane region" description="Helical" evidence="6">
    <location>
        <begin position="113"/>
        <end position="133"/>
    </location>
</feature>
<dbReference type="SUPFAM" id="SSF103473">
    <property type="entry name" value="MFS general substrate transporter"/>
    <property type="match status" value="1"/>
</dbReference>
<dbReference type="GO" id="GO:0022857">
    <property type="term" value="F:transmembrane transporter activity"/>
    <property type="evidence" value="ECO:0007669"/>
    <property type="project" value="InterPro"/>
</dbReference>
<dbReference type="PROSITE" id="PS50850">
    <property type="entry name" value="MFS"/>
    <property type="match status" value="1"/>
</dbReference>
<protein>
    <recommendedName>
        <fullName evidence="7">Major facilitator superfamily (MFS) profile domain-containing protein</fullName>
    </recommendedName>
</protein>
<keyword evidence="4 6" id="KW-0472">Membrane</keyword>
<dbReference type="Proteomes" id="UP001152592">
    <property type="component" value="Unassembled WGS sequence"/>
</dbReference>
<evidence type="ECO:0000256" key="5">
    <source>
        <dbReference type="SAM" id="MobiDB-lite"/>
    </source>
</evidence>
<proteinExistence type="predicted"/>